<protein>
    <submittedName>
        <fullName evidence="1">Uncharacterized protein</fullName>
    </submittedName>
</protein>
<gene>
    <name evidence="1" type="ORF">ACFFJP_15255</name>
</gene>
<organism evidence="1 2">
    <name type="scientific">Rheinheimera tilapiae</name>
    <dbReference type="NCBI Taxonomy" id="875043"/>
    <lineage>
        <taxon>Bacteria</taxon>
        <taxon>Pseudomonadati</taxon>
        <taxon>Pseudomonadota</taxon>
        <taxon>Gammaproteobacteria</taxon>
        <taxon>Chromatiales</taxon>
        <taxon>Chromatiaceae</taxon>
        <taxon>Rheinheimera</taxon>
    </lineage>
</organism>
<sequence length="216" mass="23932">MQGILRFSGSLLVGIAVGYGLAQWQQPALSAADSGQPISVPAPVPVNVMPLPETVTVAPQSPAETKQVPTVQSPALSDPAWQQSTLDENWLAFVEQQYPKRLQQDLLAFPDAVKQQMQAFQRAEVDADWAQATEQQVQDLLITQQDLKFLQVERVQCRQDGCEIYGTSLNPAALDALNRQLRRFHSNDTHTMIMDLTKPGTELGNFYLLLSGMKKD</sequence>
<reference evidence="1 2" key="1">
    <citation type="submission" date="2024-09" db="EMBL/GenBank/DDBJ databases">
        <authorList>
            <person name="Sun Q."/>
            <person name="Mori K."/>
        </authorList>
    </citation>
    <scope>NUCLEOTIDE SEQUENCE [LARGE SCALE GENOMIC DNA]</scope>
    <source>
        <strain evidence="1 2">KCTC 23315</strain>
    </source>
</reference>
<comment type="caution">
    <text evidence="1">The sequence shown here is derived from an EMBL/GenBank/DDBJ whole genome shotgun (WGS) entry which is preliminary data.</text>
</comment>
<dbReference type="EMBL" id="JBHLXP010000004">
    <property type="protein sequence ID" value="MFC0049654.1"/>
    <property type="molecule type" value="Genomic_DNA"/>
</dbReference>
<name>A0ABV6BFK1_9GAMM</name>
<proteinExistence type="predicted"/>
<accession>A0ABV6BFK1</accession>
<evidence type="ECO:0000313" key="1">
    <source>
        <dbReference type="EMBL" id="MFC0049654.1"/>
    </source>
</evidence>
<dbReference type="Proteomes" id="UP001589813">
    <property type="component" value="Unassembled WGS sequence"/>
</dbReference>
<dbReference type="RefSeq" id="WP_377245919.1">
    <property type="nucleotide sequence ID" value="NZ_JBHLXP010000004.1"/>
</dbReference>
<evidence type="ECO:0000313" key="2">
    <source>
        <dbReference type="Proteomes" id="UP001589813"/>
    </source>
</evidence>
<keyword evidence="2" id="KW-1185">Reference proteome</keyword>